<dbReference type="KEGG" id="lbc:LACBIDRAFT_306442"/>
<feature type="region of interest" description="Disordered" evidence="1">
    <location>
        <begin position="1"/>
        <end position="31"/>
    </location>
</feature>
<dbReference type="EMBL" id="DS547120">
    <property type="protein sequence ID" value="EDR04053.1"/>
    <property type="molecule type" value="Genomic_DNA"/>
</dbReference>
<organism evidence="3">
    <name type="scientific">Laccaria bicolor (strain S238N-H82 / ATCC MYA-4686)</name>
    <name type="common">Bicoloured deceiver</name>
    <name type="synonym">Laccaria laccata var. bicolor</name>
    <dbReference type="NCBI Taxonomy" id="486041"/>
    <lineage>
        <taxon>Eukaryota</taxon>
        <taxon>Fungi</taxon>
        <taxon>Dikarya</taxon>
        <taxon>Basidiomycota</taxon>
        <taxon>Agaricomycotina</taxon>
        <taxon>Agaricomycetes</taxon>
        <taxon>Agaricomycetidae</taxon>
        <taxon>Agaricales</taxon>
        <taxon>Agaricineae</taxon>
        <taxon>Hydnangiaceae</taxon>
        <taxon>Laccaria</taxon>
    </lineage>
</organism>
<protein>
    <submittedName>
        <fullName evidence="2">Predicted protein</fullName>
    </submittedName>
</protein>
<accession>B0DMY0</accession>
<dbReference type="AlphaFoldDB" id="B0DMY0"/>
<proteinExistence type="predicted"/>
<name>B0DMY0_LACBS</name>
<dbReference type="HOGENOM" id="CLU_117752_0_0_1"/>
<dbReference type="GeneID" id="6080954"/>
<dbReference type="Proteomes" id="UP000001194">
    <property type="component" value="Unassembled WGS sequence"/>
</dbReference>
<evidence type="ECO:0000313" key="3">
    <source>
        <dbReference type="Proteomes" id="UP000001194"/>
    </source>
</evidence>
<sequence>MLQRPGENNPWEPNCRGPNPQQHDDPNAEPGPAPNYFHAGRFYCVETICVPCVVVVAWTKFDKSESPTNILNFLGKVYLTEESRPDYICIDKGCQVFATAVANGSWDIWKKTTRFIVDAYHYINHRVLDFLCQKYCNPSPGSYGI</sequence>
<dbReference type="RefSeq" id="XP_001885308.1">
    <property type="nucleotide sequence ID" value="XM_001885273.1"/>
</dbReference>
<gene>
    <name evidence="2" type="ORF">LACBIDRAFT_306442</name>
</gene>
<dbReference type="OrthoDB" id="2527272at2759"/>
<reference evidence="2 3" key="1">
    <citation type="journal article" date="2008" name="Nature">
        <title>The genome of Laccaria bicolor provides insights into mycorrhizal symbiosis.</title>
        <authorList>
            <person name="Martin F."/>
            <person name="Aerts A."/>
            <person name="Ahren D."/>
            <person name="Brun A."/>
            <person name="Danchin E.G.J."/>
            <person name="Duchaussoy F."/>
            <person name="Gibon J."/>
            <person name="Kohler A."/>
            <person name="Lindquist E."/>
            <person name="Pereda V."/>
            <person name="Salamov A."/>
            <person name="Shapiro H.J."/>
            <person name="Wuyts J."/>
            <person name="Blaudez D."/>
            <person name="Buee M."/>
            <person name="Brokstein P."/>
            <person name="Canbaeck B."/>
            <person name="Cohen D."/>
            <person name="Courty P.E."/>
            <person name="Coutinho P.M."/>
            <person name="Delaruelle C."/>
            <person name="Detter J.C."/>
            <person name="Deveau A."/>
            <person name="DiFazio S."/>
            <person name="Duplessis S."/>
            <person name="Fraissinet-Tachet L."/>
            <person name="Lucic E."/>
            <person name="Frey-Klett P."/>
            <person name="Fourrey C."/>
            <person name="Feussner I."/>
            <person name="Gay G."/>
            <person name="Grimwood J."/>
            <person name="Hoegger P.J."/>
            <person name="Jain P."/>
            <person name="Kilaru S."/>
            <person name="Labbe J."/>
            <person name="Lin Y.C."/>
            <person name="Legue V."/>
            <person name="Le Tacon F."/>
            <person name="Marmeisse R."/>
            <person name="Melayah D."/>
            <person name="Montanini B."/>
            <person name="Muratet M."/>
            <person name="Nehls U."/>
            <person name="Niculita-Hirzel H."/>
            <person name="Oudot-Le Secq M.P."/>
            <person name="Peter M."/>
            <person name="Quesneville H."/>
            <person name="Rajashekar B."/>
            <person name="Reich M."/>
            <person name="Rouhier N."/>
            <person name="Schmutz J."/>
            <person name="Yin T."/>
            <person name="Chalot M."/>
            <person name="Henrissat B."/>
            <person name="Kuees U."/>
            <person name="Lucas S."/>
            <person name="Van de Peer Y."/>
            <person name="Podila G.K."/>
            <person name="Polle A."/>
            <person name="Pukkila P.J."/>
            <person name="Richardson P.M."/>
            <person name="Rouze P."/>
            <person name="Sanders I.R."/>
            <person name="Stajich J.E."/>
            <person name="Tunlid A."/>
            <person name="Tuskan G."/>
            <person name="Grigoriev I.V."/>
        </authorList>
    </citation>
    <scope>NUCLEOTIDE SEQUENCE [LARGE SCALE GENOMIC DNA]</scope>
    <source>
        <strain evidence="3">S238N-H82 / ATCC MYA-4686</strain>
    </source>
</reference>
<keyword evidence="3" id="KW-1185">Reference proteome</keyword>
<dbReference type="InParanoid" id="B0DMY0"/>
<evidence type="ECO:0000313" key="2">
    <source>
        <dbReference type="EMBL" id="EDR04053.1"/>
    </source>
</evidence>
<evidence type="ECO:0000256" key="1">
    <source>
        <dbReference type="SAM" id="MobiDB-lite"/>
    </source>
</evidence>